<dbReference type="Proteomes" id="UP000447355">
    <property type="component" value="Unassembled WGS sequence"/>
</dbReference>
<proteinExistence type="predicted"/>
<accession>A0A845GCR2</accession>
<dbReference type="AlphaFoldDB" id="A0A845GCR2"/>
<keyword evidence="1" id="KW-1133">Transmembrane helix</keyword>
<sequence>MKITMLKKITYRLFALGLLAFCVTTWVWMLGGIARFIPTTGLGAKDAQWISPGILSMPATMATIAGLVGVLFLFGVLPLSQDSKQ</sequence>
<comment type="caution">
    <text evidence="2">The sequence shown here is derived from an EMBL/GenBank/DDBJ whole genome shotgun (WGS) entry which is preliminary data.</text>
</comment>
<evidence type="ECO:0000256" key="1">
    <source>
        <dbReference type="SAM" id="Phobius"/>
    </source>
</evidence>
<protein>
    <submittedName>
        <fullName evidence="2">Uncharacterized protein</fullName>
    </submittedName>
</protein>
<evidence type="ECO:0000313" key="2">
    <source>
        <dbReference type="EMBL" id="MYM92403.1"/>
    </source>
</evidence>
<keyword evidence="1" id="KW-0812">Transmembrane</keyword>
<gene>
    <name evidence="2" type="ORF">GTP90_00850</name>
</gene>
<dbReference type="RefSeq" id="WP_161081675.1">
    <property type="nucleotide sequence ID" value="NZ_WWCX01000001.1"/>
</dbReference>
<evidence type="ECO:0000313" key="3">
    <source>
        <dbReference type="Proteomes" id="UP000447355"/>
    </source>
</evidence>
<reference evidence="2" key="1">
    <citation type="submission" date="2019-12" db="EMBL/GenBank/DDBJ databases">
        <title>Novel species isolated from a subtropical stream in China.</title>
        <authorList>
            <person name="Lu H."/>
        </authorList>
    </citation>
    <scope>NUCLEOTIDE SEQUENCE [LARGE SCALE GENOMIC DNA]</scope>
    <source>
        <strain evidence="2">FT81W</strain>
    </source>
</reference>
<dbReference type="EMBL" id="WWCX01000001">
    <property type="protein sequence ID" value="MYM92403.1"/>
    <property type="molecule type" value="Genomic_DNA"/>
</dbReference>
<feature type="transmembrane region" description="Helical" evidence="1">
    <location>
        <begin position="59"/>
        <end position="79"/>
    </location>
</feature>
<organism evidence="2 3">
    <name type="scientific">Duganella vulcania</name>
    <dbReference type="NCBI Taxonomy" id="2692166"/>
    <lineage>
        <taxon>Bacteria</taxon>
        <taxon>Pseudomonadati</taxon>
        <taxon>Pseudomonadota</taxon>
        <taxon>Betaproteobacteria</taxon>
        <taxon>Burkholderiales</taxon>
        <taxon>Oxalobacteraceae</taxon>
        <taxon>Telluria group</taxon>
        <taxon>Duganella</taxon>
    </lineage>
</organism>
<name>A0A845GCR2_9BURK</name>
<keyword evidence="1" id="KW-0472">Membrane</keyword>